<name>A0A199UT33_ANACO</name>
<dbReference type="EMBL" id="LSRQ01005187">
    <property type="protein sequence ID" value="OAY67972.1"/>
    <property type="molecule type" value="Genomic_DNA"/>
</dbReference>
<evidence type="ECO:0000313" key="2">
    <source>
        <dbReference type="Proteomes" id="UP000092600"/>
    </source>
</evidence>
<evidence type="ECO:0008006" key="3">
    <source>
        <dbReference type="Google" id="ProtNLM"/>
    </source>
</evidence>
<sequence length="202" mass="22951">MRSKLKERYKELCLQEELKWKQRSRLGVVHECHFTTSLSLIYGGASVDLTNLHSTFSEDEVKRTIFASAPEKAPGLDGFPALFYQRFWNLIKDDVMKVFNSIYTGSGNLEDINTSLLCLIPKKIDVKFASDFHPISLSISRCYKDYSGSILEEFGTQINFNKSSIIPINLSEVSLVILLGQSRAKLHNVNLYSLYQVGYIPV</sequence>
<organism evidence="1 2">
    <name type="scientific">Ananas comosus</name>
    <name type="common">Pineapple</name>
    <name type="synonym">Ananas ananas</name>
    <dbReference type="NCBI Taxonomy" id="4615"/>
    <lineage>
        <taxon>Eukaryota</taxon>
        <taxon>Viridiplantae</taxon>
        <taxon>Streptophyta</taxon>
        <taxon>Embryophyta</taxon>
        <taxon>Tracheophyta</taxon>
        <taxon>Spermatophyta</taxon>
        <taxon>Magnoliopsida</taxon>
        <taxon>Liliopsida</taxon>
        <taxon>Poales</taxon>
        <taxon>Bromeliaceae</taxon>
        <taxon>Bromelioideae</taxon>
        <taxon>Ananas</taxon>
    </lineage>
</organism>
<evidence type="ECO:0000313" key="1">
    <source>
        <dbReference type="EMBL" id="OAY67972.1"/>
    </source>
</evidence>
<dbReference type="PANTHER" id="PTHR19446">
    <property type="entry name" value="REVERSE TRANSCRIPTASES"/>
    <property type="match status" value="1"/>
</dbReference>
<comment type="caution">
    <text evidence="1">The sequence shown here is derived from an EMBL/GenBank/DDBJ whole genome shotgun (WGS) entry which is preliminary data.</text>
</comment>
<dbReference type="STRING" id="4615.A0A199UT33"/>
<proteinExistence type="predicted"/>
<dbReference type="AlphaFoldDB" id="A0A199UT33"/>
<protein>
    <recommendedName>
        <fullName evidence="3">Reverse transcriptase domain-containing protein</fullName>
    </recommendedName>
</protein>
<accession>A0A199UT33</accession>
<dbReference type="Proteomes" id="UP000092600">
    <property type="component" value="Unassembled WGS sequence"/>
</dbReference>
<gene>
    <name evidence="1" type="ORF">ACMD2_20736</name>
</gene>
<reference evidence="1 2" key="1">
    <citation type="journal article" date="2016" name="DNA Res.">
        <title>The draft genome of MD-2 pineapple using hybrid error correction of long reads.</title>
        <authorList>
            <person name="Redwan R.M."/>
            <person name="Saidin A."/>
            <person name="Kumar S.V."/>
        </authorList>
    </citation>
    <scope>NUCLEOTIDE SEQUENCE [LARGE SCALE GENOMIC DNA]</scope>
    <source>
        <strain evidence="2">cv. MD2</strain>
        <tissue evidence="1">Leaf</tissue>
    </source>
</reference>